<dbReference type="EMBL" id="JARBJD010000661">
    <property type="protein sequence ID" value="KAK2940522.1"/>
    <property type="molecule type" value="Genomic_DNA"/>
</dbReference>
<reference evidence="1 2" key="1">
    <citation type="journal article" date="2022" name="bioRxiv">
        <title>Genomics of Preaxostyla Flagellates Illuminates Evolutionary Transitions and the Path Towards Mitochondrial Loss.</title>
        <authorList>
            <person name="Novak L.V.F."/>
            <person name="Treitli S.C."/>
            <person name="Pyrih J."/>
            <person name="Halakuc P."/>
            <person name="Pipaliya S.V."/>
            <person name="Vacek V."/>
            <person name="Brzon O."/>
            <person name="Soukal P."/>
            <person name="Eme L."/>
            <person name="Dacks J.B."/>
            <person name="Karnkowska A."/>
            <person name="Elias M."/>
            <person name="Hampl V."/>
        </authorList>
    </citation>
    <scope>NUCLEOTIDE SEQUENCE [LARGE SCALE GENOMIC DNA]</scope>
    <source>
        <strain evidence="1">NAU3</strain>
        <tissue evidence="1">Gut</tissue>
    </source>
</reference>
<evidence type="ECO:0000313" key="2">
    <source>
        <dbReference type="Proteomes" id="UP001281761"/>
    </source>
</evidence>
<comment type="caution">
    <text evidence="1">The sequence shown here is derived from an EMBL/GenBank/DDBJ whole genome shotgun (WGS) entry which is preliminary data.</text>
</comment>
<dbReference type="Proteomes" id="UP001281761">
    <property type="component" value="Unassembled WGS sequence"/>
</dbReference>
<gene>
    <name evidence="1" type="ORF">BLNAU_24585</name>
</gene>
<protein>
    <submittedName>
        <fullName evidence="1">Uncharacterized protein</fullName>
    </submittedName>
</protein>
<evidence type="ECO:0000313" key="1">
    <source>
        <dbReference type="EMBL" id="KAK2940522.1"/>
    </source>
</evidence>
<accession>A0ABQ9WM32</accession>
<keyword evidence="2" id="KW-1185">Reference proteome</keyword>
<sequence>MQTAPSRQDESTNYPICVVGRRLTWAGHLTSIIDSWNINEIHRTSILRCTGVWPGGLQFGPEPMLVSTGLEFETVEVVGFPIQSIAMDGFNQVPIQTLQTEAISIDTPVPQAIYDEGSLSISSYRGGYIGKTMKQFSDPVAEAEGRPEELEVNADCSLPDKMNRRIIPSA</sequence>
<organism evidence="1 2">
    <name type="scientific">Blattamonas nauphoetae</name>
    <dbReference type="NCBI Taxonomy" id="2049346"/>
    <lineage>
        <taxon>Eukaryota</taxon>
        <taxon>Metamonada</taxon>
        <taxon>Preaxostyla</taxon>
        <taxon>Oxymonadida</taxon>
        <taxon>Blattamonas</taxon>
    </lineage>
</organism>
<name>A0ABQ9WM32_9EUKA</name>
<proteinExistence type="predicted"/>